<evidence type="ECO:0000313" key="3">
    <source>
        <dbReference type="Proteomes" id="UP000663823"/>
    </source>
</evidence>
<comment type="caution">
    <text evidence="2">The sequence shown here is derived from an EMBL/GenBank/DDBJ whole genome shotgun (WGS) entry which is preliminary data.</text>
</comment>
<dbReference type="PANTHER" id="PTHR13707">
    <property type="entry name" value="KETOACID-COENZYME A TRANSFERASE"/>
    <property type="match status" value="1"/>
</dbReference>
<gene>
    <name evidence="2" type="ORF">OTI717_LOCUS36973</name>
</gene>
<keyword evidence="1" id="KW-0808">Transferase</keyword>
<dbReference type="InterPro" id="IPR037171">
    <property type="entry name" value="NagB/RpiA_transferase-like"/>
</dbReference>
<dbReference type="InterPro" id="IPR004165">
    <property type="entry name" value="CoA_trans_fam_I"/>
</dbReference>
<dbReference type="SUPFAM" id="SSF100950">
    <property type="entry name" value="NagB/RpiA/CoA transferase-like"/>
    <property type="match status" value="1"/>
</dbReference>
<dbReference type="Pfam" id="PF01144">
    <property type="entry name" value="CoA_trans"/>
    <property type="match status" value="1"/>
</dbReference>
<proteinExistence type="predicted"/>
<dbReference type="Proteomes" id="UP000663823">
    <property type="component" value="Unassembled WGS sequence"/>
</dbReference>
<dbReference type="Gene3D" id="3.40.1080.10">
    <property type="entry name" value="Glutaconate Coenzyme A-transferase"/>
    <property type="match status" value="1"/>
</dbReference>
<organism evidence="2 3">
    <name type="scientific">Rotaria sordida</name>
    <dbReference type="NCBI Taxonomy" id="392033"/>
    <lineage>
        <taxon>Eukaryota</taxon>
        <taxon>Metazoa</taxon>
        <taxon>Spiralia</taxon>
        <taxon>Gnathifera</taxon>
        <taxon>Rotifera</taxon>
        <taxon>Eurotatoria</taxon>
        <taxon>Bdelloidea</taxon>
        <taxon>Philodinida</taxon>
        <taxon>Philodinidae</taxon>
        <taxon>Rotaria</taxon>
    </lineage>
</organism>
<sequence>METALYADLAIVKGWKADQSGNVIYNKTARNFNPIMASAAKVT</sequence>
<dbReference type="EMBL" id="CAJOAX010016639">
    <property type="protein sequence ID" value="CAF4166366.1"/>
    <property type="molecule type" value="Genomic_DNA"/>
</dbReference>
<feature type="non-terminal residue" evidence="2">
    <location>
        <position position="43"/>
    </location>
</feature>
<protein>
    <submittedName>
        <fullName evidence="2">Uncharacterized protein</fullName>
    </submittedName>
</protein>
<dbReference type="GO" id="GO:0008410">
    <property type="term" value="F:CoA-transferase activity"/>
    <property type="evidence" value="ECO:0007669"/>
    <property type="project" value="InterPro"/>
</dbReference>
<name>A0A819YZL1_9BILA</name>
<evidence type="ECO:0000256" key="1">
    <source>
        <dbReference type="ARBA" id="ARBA00022679"/>
    </source>
</evidence>
<accession>A0A819YZL1</accession>
<evidence type="ECO:0000313" key="2">
    <source>
        <dbReference type="EMBL" id="CAF4166366.1"/>
    </source>
</evidence>
<reference evidence="2" key="1">
    <citation type="submission" date="2021-02" db="EMBL/GenBank/DDBJ databases">
        <authorList>
            <person name="Nowell W R."/>
        </authorList>
    </citation>
    <scope>NUCLEOTIDE SEQUENCE</scope>
</reference>
<dbReference type="AlphaFoldDB" id="A0A819YZL1"/>
<dbReference type="PANTHER" id="PTHR13707:SF60">
    <property type="entry name" value="ACETATE COA-TRANSFERASE SUBUNIT ALPHA"/>
    <property type="match status" value="1"/>
</dbReference>